<evidence type="ECO:0000313" key="2">
    <source>
        <dbReference type="EMBL" id="KAK7268171.1"/>
    </source>
</evidence>
<comment type="caution">
    <text evidence="2">The sequence shown here is derived from an EMBL/GenBank/DDBJ whole genome shotgun (WGS) entry which is preliminary data.</text>
</comment>
<protein>
    <submittedName>
        <fullName evidence="2">Uncharacterized protein</fullName>
    </submittedName>
</protein>
<evidence type="ECO:0000256" key="1">
    <source>
        <dbReference type="SAM" id="MobiDB-lite"/>
    </source>
</evidence>
<keyword evidence="3" id="KW-1185">Reference proteome</keyword>
<name>A0AAN9F5H5_CROPI</name>
<feature type="compositionally biased region" description="Basic residues" evidence="1">
    <location>
        <begin position="12"/>
        <end position="23"/>
    </location>
</feature>
<dbReference type="AlphaFoldDB" id="A0AAN9F5H5"/>
<feature type="compositionally biased region" description="Basic and acidic residues" evidence="1">
    <location>
        <begin position="81"/>
        <end position="106"/>
    </location>
</feature>
<proteinExistence type="predicted"/>
<reference evidence="2 3" key="1">
    <citation type="submission" date="2024-01" db="EMBL/GenBank/DDBJ databases">
        <title>The genomes of 5 underutilized Papilionoideae crops provide insights into root nodulation and disease resistanc.</title>
        <authorList>
            <person name="Yuan L."/>
        </authorList>
    </citation>
    <scope>NUCLEOTIDE SEQUENCE [LARGE SCALE GENOMIC DNA]</scope>
    <source>
        <strain evidence="2">ZHUSHIDOU_FW_LH</strain>
        <tissue evidence="2">Leaf</tissue>
    </source>
</reference>
<dbReference type="EMBL" id="JAYWIO010000004">
    <property type="protein sequence ID" value="KAK7268171.1"/>
    <property type="molecule type" value="Genomic_DNA"/>
</dbReference>
<feature type="region of interest" description="Disordered" evidence="1">
    <location>
        <begin position="1"/>
        <end position="41"/>
    </location>
</feature>
<gene>
    <name evidence="2" type="ORF">RIF29_20862</name>
</gene>
<feature type="region of interest" description="Disordered" evidence="1">
    <location>
        <begin position="81"/>
        <end position="112"/>
    </location>
</feature>
<organism evidence="2 3">
    <name type="scientific">Crotalaria pallida</name>
    <name type="common">Smooth rattlebox</name>
    <name type="synonym">Crotalaria striata</name>
    <dbReference type="NCBI Taxonomy" id="3830"/>
    <lineage>
        <taxon>Eukaryota</taxon>
        <taxon>Viridiplantae</taxon>
        <taxon>Streptophyta</taxon>
        <taxon>Embryophyta</taxon>
        <taxon>Tracheophyta</taxon>
        <taxon>Spermatophyta</taxon>
        <taxon>Magnoliopsida</taxon>
        <taxon>eudicotyledons</taxon>
        <taxon>Gunneridae</taxon>
        <taxon>Pentapetalae</taxon>
        <taxon>rosids</taxon>
        <taxon>fabids</taxon>
        <taxon>Fabales</taxon>
        <taxon>Fabaceae</taxon>
        <taxon>Papilionoideae</taxon>
        <taxon>50 kb inversion clade</taxon>
        <taxon>genistoids sensu lato</taxon>
        <taxon>core genistoids</taxon>
        <taxon>Crotalarieae</taxon>
        <taxon>Crotalaria</taxon>
    </lineage>
</organism>
<evidence type="ECO:0000313" key="3">
    <source>
        <dbReference type="Proteomes" id="UP001372338"/>
    </source>
</evidence>
<accession>A0AAN9F5H5</accession>
<sequence>MNNLQSRGTLRVSKKSRKVKKKKLPEQTLSGNKPIEDHSGIQKETEISIANQVAENRLLPKEYQLKASSTMDEDIVVHDYNDVQEDRNSQGRTEPMENKISKHANEDMLDGTVDVMASKQKRN</sequence>
<dbReference type="Proteomes" id="UP001372338">
    <property type="component" value="Unassembled WGS sequence"/>
</dbReference>